<dbReference type="EMBL" id="VIIS01001499">
    <property type="protein sequence ID" value="KAF0297313.1"/>
    <property type="molecule type" value="Genomic_DNA"/>
</dbReference>
<sequence>MLNVEVPLSFALPTASADPARYKTTDGEEGDDSYTYYRRSLDDDKASMYSYAETFISQFGLDGKMCVLRTICEVAETPVQDAGLMGEIFNTVLRTTMEPTEGERMQEYKKAEERGRAVGRCDEYYSACPVSVFQLV</sequence>
<evidence type="ECO:0000313" key="1">
    <source>
        <dbReference type="EMBL" id="KAF0297313.1"/>
    </source>
</evidence>
<reference evidence="2 3" key="1">
    <citation type="submission" date="2019-07" db="EMBL/GenBank/DDBJ databases">
        <title>Draft genome assembly of a fouling barnacle, Amphibalanus amphitrite (Darwin, 1854): The first reference genome for Thecostraca.</title>
        <authorList>
            <person name="Kim W."/>
        </authorList>
    </citation>
    <scope>NUCLEOTIDE SEQUENCE [LARGE SCALE GENOMIC DNA]</scope>
    <source>
        <strain evidence="2">SNU_AA5</strain>
        <tissue evidence="2">Soma without cirri and trophi</tissue>
    </source>
</reference>
<dbReference type="PANTHER" id="PTHR21398:SF6">
    <property type="entry name" value="AGAP007094-PA"/>
    <property type="match status" value="1"/>
</dbReference>
<dbReference type="SMART" id="SM00718">
    <property type="entry name" value="DM4_12"/>
    <property type="match status" value="1"/>
</dbReference>
<dbReference type="Pfam" id="PF07841">
    <property type="entry name" value="DM4_12"/>
    <property type="match status" value="1"/>
</dbReference>
<protein>
    <submittedName>
        <fullName evidence="2">Uncharacterized protein</fullName>
    </submittedName>
</protein>
<accession>A0A6A4WBP9</accession>
<organism evidence="2 3">
    <name type="scientific">Amphibalanus amphitrite</name>
    <name type="common">Striped barnacle</name>
    <name type="synonym">Balanus amphitrite</name>
    <dbReference type="NCBI Taxonomy" id="1232801"/>
    <lineage>
        <taxon>Eukaryota</taxon>
        <taxon>Metazoa</taxon>
        <taxon>Ecdysozoa</taxon>
        <taxon>Arthropoda</taxon>
        <taxon>Crustacea</taxon>
        <taxon>Multicrustacea</taxon>
        <taxon>Cirripedia</taxon>
        <taxon>Thoracica</taxon>
        <taxon>Thoracicalcarea</taxon>
        <taxon>Balanomorpha</taxon>
        <taxon>Balanoidea</taxon>
        <taxon>Balanidae</taxon>
        <taxon>Amphibalaninae</taxon>
        <taxon>Amphibalanus</taxon>
    </lineage>
</organism>
<dbReference type="PANTHER" id="PTHR21398">
    <property type="entry name" value="AGAP007094-PA"/>
    <property type="match status" value="1"/>
</dbReference>
<proteinExistence type="predicted"/>
<gene>
    <name evidence="1" type="ORF">FJT64_005201</name>
    <name evidence="2" type="ORF">FJT64_027774</name>
</gene>
<dbReference type="EMBL" id="VIIS01001362">
    <property type="protein sequence ID" value="KAF0299468.1"/>
    <property type="molecule type" value="Genomic_DNA"/>
</dbReference>
<name>A0A6A4WBP9_AMPAM</name>
<evidence type="ECO:0000313" key="2">
    <source>
        <dbReference type="EMBL" id="KAF0299468.1"/>
    </source>
</evidence>
<evidence type="ECO:0000313" key="3">
    <source>
        <dbReference type="Proteomes" id="UP000440578"/>
    </source>
</evidence>
<comment type="caution">
    <text evidence="2">The sequence shown here is derived from an EMBL/GenBank/DDBJ whole genome shotgun (WGS) entry which is preliminary data.</text>
</comment>
<dbReference type="OrthoDB" id="6364863at2759"/>
<dbReference type="InterPro" id="IPR006631">
    <property type="entry name" value="DM4_12"/>
</dbReference>
<keyword evidence="3" id="KW-1185">Reference proteome</keyword>
<dbReference type="AlphaFoldDB" id="A0A6A4WBP9"/>
<dbReference type="Proteomes" id="UP000440578">
    <property type="component" value="Unassembled WGS sequence"/>
</dbReference>